<reference evidence="2" key="1">
    <citation type="submission" date="2023-06" db="EMBL/GenBank/DDBJ databases">
        <title>Genome-scale phylogeny and comparative genomics of the fungal order Sordariales.</title>
        <authorList>
            <consortium name="Lawrence Berkeley National Laboratory"/>
            <person name="Hensen N."/>
            <person name="Bonometti L."/>
            <person name="Westerberg I."/>
            <person name="Brannstrom I.O."/>
            <person name="Guillou S."/>
            <person name="Cros-Aarteil S."/>
            <person name="Calhoun S."/>
            <person name="Haridas S."/>
            <person name="Kuo A."/>
            <person name="Mondo S."/>
            <person name="Pangilinan J."/>
            <person name="Riley R."/>
            <person name="Labutti K."/>
            <person name="Andreopoulos B."/>
            <person name="Lipzen A."/>
            <person name="Chen C."/>
            <person name="Yanf M."/>
            <person name="Daum C."/>
            <person name="Ng V."/>
            <person name="Clum A."/>
            <person name="Steindorff A."/>
            <person name="Ohm R."/>
            <person name="Martin F."/>
            <person name="Silar P."/>
            <person name="Natvig D."/>
            <person name="Lalanne C."/>
            <person name="Gautier V."/>
            <person name="Ament-Velasquez S.L."/>
            <person name="Kruys A."/>
            <person name="Hutchinson M.I."/>
            <person name="Powell A.J."/>
            <person name="Barry K."/>
            <person name="Miller A.N."/>
            <person name="Grigoriev I.V."/>
            <person name="Debuchy R."/>
            <person name="Gladieux P."/>
            <person name="Thoren M.H."/>
            <person name="Johannesson H."/>
        </authorList>
    </citation>
    <scope>NUCLEOTIDE SEQUENCE</scope>
    <source>
        <strain evidence="2">SMH2532-1</strain>
    </source>
</reference>
<gene>
    <name evidence="2" type="ORF">B0T16DRAFT_457610</name>
</gene>
<feature type="compositionally biased region" description="Polar residues" evidence="1">
    <location>
        <begin position="80"/>
        <end position="90"/>
    </location>
</feature>
<feature type="region of interest" description="Disordered" evidence="1">
    <location>
        <begin position="72"/>
        <end position="103"/>
    </location>
</feature>
<sequence>MAEPSGNNSGAKPPAANADPAAPTSPAPTTGPAPAPSRNTVTINQGGTIYTVDNVSNRAVRGYVRNALRQRAWAPPPAASTSTKDANASNKFGGPGTTTPSPCATVAIGAGEMRIENVSRRALRGIFAQALRSTSGAGPVRAAPGRQQAPSSQGTSKWAEERRRKKAEKEKKKEKENGDLPPGVPRPAPGDDDDDDELIL</sequence>
<dbReference type="Proteomes" id="UP001174936">
    <property type="component" value="Unassembled WGS sequence"/>
</dbReference>
<feature type="compositionally biased region" description="Polar residues" evidence="1">
    <location>
        <begin position="37"/>
        <end position="48"/>
    </location>
</feature>
<feature type="region of interest" description="Disordered" evidence="1">
    <location>
        <begin position="1"/>
        <end position="48"/>
    </location>
</feature>
<feature type="compositionally biased region" description="Acidic residues" evidence="1">
    <location>
        <begin position="190"/>
        <end position="200"/>
    </location>
</feature>
<dbReference type="AlphaFoldDB" id="A0AA39Y5U3"/>
<feature type="region of interest" description="Disordered" evidence="1">
    <location>
        <begin position="133"/>
        <end position="200"/>
    </location>
</feature>
<feature type="compositionally biased region" description="Low complexity" evidence="1">
    <location>
        <begin position="11"/>
        <end position="22"/>
    </location>
</feature>
<protein>
    <submittedName>
        <fullName evidence="2">Uncharacterized protein</fullName>
    </submittedName>
</protein>
<comment type="caution">
    <text evidence="2">The sequence shown here is derived from an EMBL/GenBank/DDBJ whole genome shotgun (WGS) entry which is preliminary data.</text>
</comment>
<evidence type="ECO:0000313" key="2">
    <source>
        <dbReference type="EMBL" id="KAK0645596.1"/>
    </source>
</evidence>
<organism evidence="2 3">
    <name type="scientific">Cercophora newfieldiana</name>
    <dbReference type="NCBI Taxonomy" id="92897"/>
    <lineage>
        <taxon>Eukaryota</taxon>
        <taxon>Fungi</taxon>
        <taxon>Dikarya</taxon>
        <taxon>Ascomycota</taxon>
        <taxon>Pezizomycotina</taxon>
        <taxon>Sordariomycetes</taxon>
        <taxon>Sordariomycetidae</taxon>
        <taxon>Sordariales</taxon>
        <taxon>Lasiosphaeriaceae</taxon>
        <taxon>Cercophora</taxon>
    </lineage>
</organism>
<proteinExistence type="predicted"/>
<feature type="compositionally biased region" description="Polar residues" evidence="1">
    <location>
        <begin position="1"/>
        <end position="10"/>
    </location>
</feature>
<evidence type="ECO:0000313" key="3">
    <source>
        <dbReference type="Proteomes" id="UP001174936"/>
    </source>
</evidence>
<accession>A0AA39Y5U3</accession>
<feature type="compositionally biased region" description="Basic and acidic residues" evidence="1">
    <location>
        <begin position="158"/>
        <end position="178"/>
    </location>
</feature>
<dbReference type="EMBL" id="JAULSV010000004">
    <property type="protein sequence ID" value="KAK0645596.1"/>
    <property type="molecule type" value="Genomic_DNA"/>
</dbReference>
<keyword evidence="3" id="KW-1185">Reference proteome</keyword>
<feature type="compositionally biased region" description="Pro residues" evidence="1">
    <location>
        <begin position="23"/>
        <end position="35"/>
    </location>
</feature>
<evidence type="ECO:0000256" key="1">
    <source>
        <dbReference type="SAM" id="MobiDB-lite"/>
    </source>
</evidence>
<name>A0AA39Y5U3_9PEZI</name>